<dbReference type="Proteomes" id="UP001595453">
    <property type="component" value="Unassembled WGS sequence"/>
</dbReference>
<accession>A0ABV7CJK5</accession>
<evidence type="ECO:0000259" key="2">
    <source>
        <dbReference type="Pfam" id="PF13372"/>
    </source>
</evidence>
<keyword evidence="4" id="KW-1185">Reference proteome</keyword>
<sequence length="396" mass="43174">MKTQLSIIATLVLLGVSHQANASIHDGVETMLEQGKASGVLRYRYEYVDQAGLQKKADASTLLTRINYTTGALNGLKAVVEMDNVTSIGDENYNSTVNGNTLYPVVADPTGTEVNQAHLQLNTDKAQFTLGRQRINLDDQRFVGGVAWRQNEQTFDGYRVVYSPSEALKVDYSYIYNVNRIFGEKSAAGDLHGAVYLGNVSYKLNETTSLTGFAYLLDFDTAAALSTQTLGMRLSGKAFDSVNYTLSYATQQDNADNPKSFDTDYLLAEVKGKVSSVGWTVGYEVLGSDNGVGFSTPLATAHKFQGFADKFLGTPGAGVKDFYVGINGAVSGIKLSATYHQFDSDTGSVDYGNEIDLTAAYKVSEKCNLLVKYAMYDAEQHATDTDKLWVMLTHKF</sequence>
<dbReference type="Pfam" id="PF13372">
    <property type="entry name" value="Alginate_exp"/>
    <property type="match status" value="1"/>
</dbReference>
<feature type="signal peptide" evidence="1">
    <location>
        <begin position="1"/>
        <end position="22"/>
    </location>
</feature>
<dbReference type="Gene3D" id="2.40.160.10">
    <property type="entry name" value="Porin"/>
    <property type="match status" value="1"/>
</dbReference>
<comment type="caution">
    <text evidence="3">The sequence shown here is derived from an EMBL/GenBank/DDBJ whole genome shotgun (WGS) entry which is preliminary data.</text>
</comment>
<reference evidence="4" key="1">
    <citation type="journal article" date="2019" name="Int. J. Syst. Evol. Microbiol.">
        <title>The Global Catalogue of Microorganisms (GCM) 10K type strain sequencing project: providing services to taxonomists for standard genome sequencing and annotation.</title>
        <authorList>
            <consortium name="The Broad Institute Genomics Platform"/>
            <consortium name="The Broad Institute Genome Sequencing Center for Infectious Disease"/>
            <person name="Wu L."/>
            <person name="Ma J."/>
        </authorList>
    </citation>
    <scope>NUCLEOTIDE SEQUENCE [LARGE SCALE GENOMIC DNA]</scope>
    <source>
        <strain evidence="4">KCTC 42730</strain>
    </source>
</reference>
<dbReference type="EMBL" id="JBHRSD010000015">
    <property type="protein sequence ID" value="MFC3032818.1"/>
    <property type="molecule type" value="Genomic_DNA"/>
</dbReference>
<dbReference type="RefSeq" id="WP_377123708.1">
    <property type="nucleotide sequence ID" value="NZ_JBHRSD010000015.1"/>
</dbReference>
<organism evidence="3 4">
    <name type="scientific">Pseudoalteromonas fenneropenaei</name>
    <dbReference type="NCBI Taxonomy" id="1737459"/>
    <lineage>
        <taxon>Bacteria</taxon>
        <taxon>Pseudomonadati</taxon>
        <taxon>Pseudomonadota</taxon>
        <taxon>Gammaproteobacteria</taxon>
        <taxon>Alteromonadales</taxon>
        <taxon>Pseudoalteromonadaceae</taxon>
        <taxon>Pseudoalteromonas</taxon>
    </lineage>
</organism>
<dbReference type="SUPFAM" id="SSF56935">
    <property type="entry name" value="Porins"/>
    <property type="match status" value="1"/>
</dbReference>
<dbReference type="InterPro" id="IPR023614">
    <property type="entry name" value="Porin_dom_sf"/>
</dbReference>
<evidence type="ECO:0000313" key="4">
    <source>
        <dbReference type="Proteomes" id="UP001595453"/>
    </source>
</evidence>
<gene>
    <name evidence="3" type="ORF">ACFOEE_09835</name>
</gene>
<feature type="chain" id="PRO_5046084212" evidence="1">
    <location>
        <begin position="23"/>
        <end position="396"/>
    </location>
</feature>
<evidence type="ECO:0000313" key="3">
    <source>
        <dbReference type="EMBL" id="MFC3032818.1"/>
    </source>
</evidence>
<feature type="domain" description="Alginate export" evidence="2">
    <location>
        <begin position="41"/>
        <end position="251"/>
    </location>
</feature>
<keyword evidence="1" id="KW-0732">Signal</keyword>
<dbReference type="InterPro" id="IPR025388">
    <property type="entry name" value="Alginate_export_dom"/>
</dbReference>
<proteinExistence type="predicted"/>
<name>A0ABV7CJK5_9GAMM</name>
<evidence type="ECO:0000256" key="1">
    <source>
        <dbReference type="SAM" id="SignalP"/>
    </source>
</evidence>
<protein>
    <submittedName>
        <fullName evidence="3">Alginate export family protein</fullName>
    </submittedName>
</protein>